<feature type="compositionally biased region" description="Basic residues" evidence="4">
    <location>
        <begin position="183"/>
        <end position="195"/>
    </location>
</feature>
<evidence type="ECO:0000256" key="2">
    <source>
        <dbReference type="ARBA" id="ARBA00022840"/>
    </source>
</evidence>
<evidence type="ECO:0000256" key="1">
    <source>
        <dbReference type="ARBA" id="ARBA00022741"/>
    </source>
</evidence>
<name>A0ABN8ZBP7_RANTA</name>
<accession>A0ABN8ZBP7</accession>
<dbReference type="Pfam" id="PF00225">
    <property type="entry name" value="Kinesin"/>
    <property type="match status" value="1"/>
</dbReference>
<dbReference type="InterPro" id="IPR001752">
    <property type="entry name" value="Kinesin_motor_dom"/>
</dbReference>
<dbReference type="InterPro" id="IPR036961">
    <property type="entry name" value="Kinesin_motor_dom_sf"/>
</dbReference>
<dbReference type="InterPro" id="IPR027417">
    <property type="entry name" value="P-loop_NTPase"/>
</dbReference>
<sequence length="276" mass="31215">MASVKVIVRVRPMNRREKDLEARFIIQMEKSKMTITNLKIPGGTGDSGRERTKTFTYDFSFYSADTESPDYVSQEMVFKTLGTDIVKSAFEGYNACVFAYGQTGSGKSYTMMGDSGDSGLIPRICEGLFSQINETTRWDEASFRTELSYLEIYNEHSYRFGLPRTFWAPTLMSHLASLMWPPARRRSRPSPRLRPARWEGRGAPNDSWQKELPYMKRLPRCFPDTPTWVAAAAAATNLESGGVCSPALLPRGRRRSSVISWTWTSSSPARCPIRSP</sequence>
<evidence type="ECO:0000313" key="6">
    <source>
        <dbReference type="EMBL" id="CAI9170885.1"/>
    </source>
</evidence>
<reference evidence="6" key="1">
    <citation type="submission" date="2023-04" db="EMBL/GenBank/DDBJ databases">
        <authorList>
            <consortium name="ELIXIR-Norway"/>
        </authorList>
    </citation>
    <scope>NUCLEOTIDE SEQUENCE [LARGE SCALE GENOMIC DNA]</scope>
</reference>
<dbReference type="SUPFAM" id="SSF52540">
    <property type="entry name" value="P-loop containing nucleoside triphosphate hydrolases"/>
    <property type="match status" value="1"/>
</dbReference>
<feature type="region of interest" description="Disordered" evidence="4">
    <location>
        <begin position="183"/>
        <end position="204"/>
    </location>
</feature>
<protein>
    <recommendedName>
        <fullName evidence="5">Kinesin motor domain-containing protein</fullName>
    </recommendedName>
</protein>
<keyword evidence="3" id="KW-0505">Motor protein</keyword>
<dbReference type="EMBL" id="OX459939">
    <property type="protein sequence ID" value="CAI9170885.1"/>
    <property type="molecule type" value="Genomic_DNA"/>
</dbReference>
<evidence type="ECO:0000259" key="5">
    <source>
        <dbReference type="PROSITE" id="PS50067"/>
    </source>
</evidence>
<dbReference type="Proteomes" id="UP001176941">
    <property type="component" value="Chromosome 3"/>
</dbReference>
<feature type="domain" description="Kinesin motor" evidence="5">
    <location>
        <begin position="3"/>
        <end position="276"/>
    </location>
</feature>
<feature type="binding site" evidence="3">
    <location>
        <begin position="101"/>
        <end position="108"/>
    </location>
    <ligand>
        <name>ATP</name>
        <dbReference type="ChEBI" id="CHEBI:30616"/>
    </ligand>
</feature>
<dbReference type="PROSITE" id="PS50067">
    <property type="entry name" value="KINESIN_MOTOR_2"/>
    <property type="match status" value="1"/>
</dbReference>
<keyword evidence="1 3" id="KW-0547">Nucleotide-binding</keyword>
<evidence type="ECO:0000256" key="4">
    <source>
        <dbReference type="SAM" id="MobiDB-lite"/>
    </source>
</evidence>
<evidence type="ECO:0000313" key="7">
    <source>
        <dbReference type="Proteomes" id="UP001176941"/>
    </source>
</evidence>
<dbReference type="PANTHER" id="PTHR47117">
    <property type="entry name" value="STAR-RELATED LIPID TRANSFER PROTEIN 9"/>
    <property type="match status" value="1"/>
</dbReference>
<gene>
    <name evidence="6" type="ORF">MRATA1EN1_LOCUS19847</name>
</gene>
<dbReference type="PANTHER" id="PTHR47117:SF8">
    <property type="entry name" value="KINESIN FAMILY MEMBER 16B"/>
    <property type="match status" value="1"/>
</dbReference>
<keyword evidence="7" id="KW-1185">Reference proteome</keyword>
<evidence type="ECO:0000256" key="3">
    <source>
        <dbReference type="PROSITE-ProRule" id="PRU00283"/>
    </source>
</evidence>
<dbReference type="Gene3D" id="3.40.850.10">
    <property type="entry name" value="Kinesin motor domain"/>
    <property type="match status" value="1"/>
</dbReference>
<proteinExistence type="inferred from homology"/>
<organism evidence="6 7">
    <name type="scientific">Rangifer tarandus platyrhynchus</name>
    <name type="common">Svalbard reindeer</name>
    <dbReference type="NCBI Taxonomy" id="3082113"/>
    <lineage>
        <taxon>Eukaryota</taxon>
        <taxon>Metazoa</taxon>
        <taxon>Chordata</taxon>
        <taxon>Craniata</taxon>
        <taxon>Vertebrata</taxon>
        <taxon>Euteleostomi</taxon>
        <taxon>Mammalia</taxon>
        <taxon>Eutheria</taxon>
        <taxon>Laurasiatheria</taxon>
        <taxon>Artiodactyla</taxon>
        <taxon>Ruminantia</taxon>
        <taxon>Pecora</taxon>
        <taxon>Cervidae</taxon>
        <taxon>Odocoileinae</taxon>
        <taxon>Rangifer</taxon>
    </lineage>
</organism>
<keyword evidence="2 3" id="KW-0067">ATP-binding</keyword>
<comment type="similarity">
    <text evidence="3">Belongs to the TRAFAC class myosin-kinesin ATPase superfamily. Kinesin family.</text>
</comment>
<dbReference type="SMART" id="SM00129">
    <property type="entry name" value="KISc"/>
    <property type="match status" value="1"/>
</dbReference>